<gene>
    <name evidence="1" type="ORF">TeGR_g4200</name>
</gene>
<comment type="caution">
    <text evidence="1">The sequence shown here is derived from an EMBL/GenBank/DDBJ whole genome shotgun (WGS) entry which is preliminary data.</text>
</comment>
<dbReference type="Proteomes" id="UP001165060">
    <property type="component" value="Unassembled WGS sequence"/>
</dbReference>
<dbReference type="EMBL" id="BRYB01006218">
    <property type="protein sequence ID" value="GMI52276.1"/>
    <property type="molecule type" value="Genomic_DNA"/>
</dbReference>
<dbReference type="InterPro" id="IPR029058">
    <property type="entry name" value="AB_hydrolase_fold"/>
</dbReference>
<evidence type="ECO:0000313" key="1">
    <source>
        <dbReference type="EMBL" id="GMI52276.1"/>
    </source>
</evidence>
<protein>
    <recommendedName>
        <fullName evidence="3">AB hydrolase-1 domain-containing protein</fullName>
    </recommendedName>
</protein>
<reference evidence="1 2" key="1">
    <citation type="journal article" date="2023" name="Commun. Biol.">
        <title>Genome analysis of Parmales, the sister group of diatoms, reveals the evolutionary specialization of diatoms from phago-mixotrophs to photoautotrophs.</title>
        <authorList>
            <person name="Ban H."/>
            <person name="Sato S."/>
            <person name="Yoshikawa S."/>
            <person name="Yamada K."/>
            <person name="Nakamura Y."/>
            <person name="Ichinomiya M."/>
            <person name="Sato N."/>
            <person name="Blanc-Mathieu R."/>
            <person name="Endo H."/>
            <person name="Kuwata A."/>
            <person name="Ogata H."/>
        </authorList>
    </citation>
    <scope>NUCLEOTIDE SEQUENCE [LARGE SCALE GENOMIC DNA]</scope>
</reference>
<dbReference type="Gene3D" id="3.40.50.1820">
    <property type="entry name" value="alpha/beta hydrolase"/>
    <property type="match status" value="1"/>
</dbReference>
<evidence type="ECO:0000313" key="2">
    <source>
        <dbReference type="Proteomes" id="UP001165060"/>
    </source>
</evidence>
<organism evidence="1 2">
    <name type="scientific">Tetraparma gracilis</name>
    <dbReference type="NCBI Taxonomy" id="2962635"/>
    <lineage>
        <taxon>Eukaryota</taxon>
        <taxon>Sar</taxon>
        <taxon>Stramenopiles</taxon>
        <taxon>Ochrophyta</taxon>
        <taxon>Bolidophyceae</taxon>
        <taxon>Parmales</taxon>
        <taxon>Triparmaceae</taxon>
        <taxon>Tetraparma</taxon>
    </lineage>
</organism>
<dbReference type="SUPFAM" id="SSF53474">
    <property type="entry name" value="alpha/beta-Hydrolases"/>
    <property type="match status" value="1"/>
</dbReference>
<keyword evidence="2" id="KW-1185">Reference proteome</keyword>
<sequence>MKTVIVFVPGLYGSELKAPSWLKFAKKVNSSTSETGISCTSFTWDFRRSLEEASAGFEAFVKTLGDSKIVLVTHSTGAMLVVPTINRNPSLFKAWYSVGGAIGPGPNAFDDALNQSNTPGWRIQSPVNVCLLNQATRQTFTTLYGFHSATDTAMQDAVTGKPIEGDLYDVAVWEKLLLGPWAGGADVSQEMRDHVENALASCRGFRKHLDGGEEILAHPASEYAHLKIVAYGSDSFKTVSVLNWREDKGVTTGDVAVWKDGDGTIQGKNWRRAFGGMEPGEVVLSETTHAELPNDERLHELVLAAAGGEAGGEQDKTRV</sequence>
<name>A0ABQ6N9T4_9STRA</name>
<accession>A0ABQ6N9T4</accession>
<evidence type="ECO:0008006" key="3">
    <source>
        <dbReference type="Google" id="ProtNLM"/>
    </source>
</evidence>
<proteinExistence type="predicted"/>